<dbReference type="InterPro" id="IPR029787">
    <property type="entry name" value="Nucleotide_cyclase"/>
</dbReference>
<keyword evidence="4" id="KW-1185">Reference proteome</keyword>
<dbReference type="EMBL" id="CP147251">
    <property type="protein sequence ID" value="WYJ78321.1"/>
    <property type="molecule type" value="Genomic_DNA"/>
</dbReference>
<feature type="domain" description="GGDEF" evidence="2">
    <location>
        <begin position="228"/>
        <end position="366"/>
    </location>
</feature>
<proteinExistence type="predicted"/>
<reference evidence="3 4" key="2">
    <citation type="submission" date="2024-03" db="EMBL/GenBank/DDBJ databases">
        <title>The Genome Sequence of Enterococcus sp. DIV2402.</title>
        <authorList>
            <consortium name="The Broad Institute Genomics Platform"/>
            <consortium name="The Broad Institute Microbial Omics Core"/>
            <consortium name="The Broad Institute Genomic Center for Infectious Diseases"/>
            <person name="Earl A."/>
            <person name="Manson A."/>
            <person name="Gilmore M."/>
            <person name="Schwartman J."/>
            <person name="Shea T."/>
            <person name="Abouelleil A."/>
            <person name="Cao P."/>
            <person name="Chapman S."/>
            <person name="Cusick C."/>
            <person name="Young S."/>
            <person name="Neafsey D."/>
            <person name="Nusbaum C."/>
            <person name="Birren B."/>
        </authorList>
    </citation>
    <scope>NUCLEOTIDE SEQUENCE [LARGE SCALE GENOMIC DNA]</scope>
    <source>
        <strain evidence="3 4">DIV2402</strain>
    </source>
</reference>
<feature type="transmembrane region" description="Helical" evidence="1">
    <location>
        <begin position="108"/>
        <end position="127"/>
    </location>
</feature>
<dbReference type="SMART" id="SM00267">
    <property type="entry name" value="GGDEF"/>
    <property type="match status" value="1"/>
</dbReference>
<accession>A0ABZ2SV39</accession>
<feature type="transmembrane region" description="Helical" evidence="1">
    <location>
        <begin position="86"/>
        <end position="102"/>
    </location>
</feature>
<evidence type="ECO:0000259" key="2">
    <source>
        <dbReference type="PROSITE" id="PS50887"/>
    </source>
</evidence>
<dbReference type="Pfam" id="PF00990">
    <property type="entry name" value="GGDEF"/>
    <property type="match status" value="1"/>
</dbReference>
<dbReference type="InterPro" id="IPR043128">
    <property type="entry name" value="Rev_trsase/Diguanyl_cyclase"/>
</dbReference>
<dbReference type="Gene3D" id="3.30.70.270">
    <property type="match status" value="1"/>
</dbReference>
<dbReference type="PANTHER" id="PTHR45138:SF9">
    <property type="entry name" value="DIGUANYLATE CYCLASE DGCM-RELATED"/>
    <property type="match status" value="1"/>
</dbReference>
<feature type="transmembrane region" description="Helical" evidence="1">
    <location>
        <begin position="37"/>
        <end position="55"/>
    </location>
</feature>
<gene>
    <name evidence="3" type="ORF">DOK78_002978</name>
</gene>
<feature type="transmembrane region" description="Helical" evidence="1">
    <location>
        <begin position="163"/>
        <end position="184"/>
    </location>
</feature>
<organism evidence="3 4">
    <name type="scientific">Candidatus Enterococcus lowellii</name>
    <dbReference type="NCBI Taxonomy" id="2230877"/>
    <lineage>
        <taxon>Bacteria</taxon>
        <taxon>Bacillati</taxon>
        <taxon>Bacillota</taxon>
        <taxon>Bacilli</taxon>
        <taxon>Lactobacillales</taxon>
        <taxon>Enterococcaceae</taxon>
        <taxon>Enterococcus</taxon>
    </lineage>
</organism>
<keyword evidence="1" id="KW-0812">Transmembrane</keyword>
<sequence>MEKYTLILFVMPIILLSVIIAFSFIIKQLTIIVKTPILQIVTMVILYIVYAYVTLKFSYNLLGFYSYTFVIETVMAYYFFKKHGHWMFLAPPSLITIYYLLVDKAIDYEEIQIALLGTALFLFALIMKSFSKIPPVGNVCLSFTWKWLVISIFPLFFQETYTTWIDSTLIYLGSLLATFILWLLHRLELSEKAAIEEMIHQGQTDALTGVYNFQKLGIDLQEYETKQQAYALAMIDLDYFKKLNDTFGHNAGNDILKEFSSLLTATLTNKIGQQYFNIYRFGGEEFCVLFFNCSKEDAQKHLTFFKNVYETRHRLLREANYSVTFSVGIETNEPYHYNGIETMQYADAALYEAKHAGRNHIRIYQKNSNDSL</sequence>
<feature type="transmembrane region" description="Helical" evidence="1">
    <location>
        <begin position="139"/>
        <end position="157"/>
    </location>
</feature>
<evidence type="ECO:0000256" key="1">
    <source>
        <dbReference type="SAM" id="Phobius"/>
    </source>
</evidence>
<dbReference type="RefSeq" id="WP_207942093.1">
    <property type="nucleotide sequence ID" value="NZ_CP147251.1"/>
</dbReference>
<reference evidence="3 4" key="1">
    <citation type="submission" date="2021-03" db="EMBL/GenBank/DDBJ databases">
        <authorList>
            <person name="Gilmore M.S."/>
            <person name="Schwartzman J."/>
            <person name="Van Tyne D."/>
            <person name="Martin M."/>
            <person name="Earl A.M."/>
            <person name="Manson A.L."/>
            <person name="Straub T."/>
            <person name="Salamzade R."/>
            <person name="Saavedra J."/>
            <person name="Lebreton F."/>
            <person name="Prichula J."/>
            <person name="Schaufler K."/>
            <person name="Gaca A."/>
            <person name="Sgardioli B."/>
            <person name="Wagenaar J."/>
            <person name="Strong T."/>
        </authorList>
    </citation>
    <scope>NUCLEOTIDE SEQUENCE [LARGE SCALE GENOMIC DNA]</scope>
    <source>
        <strain evidence="3 4">DIV2402</strain>
    </source>
</reference>
<dbReference type="PANTHER" id="PTHR45138">
    <property type="entry name" value="REGULATORY COMPONENTS OF SENSORY TRANSDUCTION SYSTEM"/>
    <property type="match status" value="1"/>
</dbReference>
<dbReference type="InterPro" id="IPR000160">
    <property type="entry name" value="GGDEF_dom"/>
</dbReference>
<dbReference type="InterPro" id="IPR050469">
    <property type="entry name" value="Diguanylate_Cyclase"/>
</dbReference>
<dbReference type="PROSITE" id="PS50887">
    <property type="entry name" value="GGDEF"/>
    <property type="match status" value="1"/>
</dbReference>
<feature type="transmembrane region" description="Helical" evidence="1">
    <location>
        <begin position="6"/>
        <end position="25"/>
    </location>
</feature>
<name>A0ABZ2SV39_9ENTE</name>
<keyword evidence="1" id="KW-0472">Membrane</keyword>
<evidence type="ECO:0000313" key="3">
    <source>
        <dbReference type="EMBL" id="WYJ78321.1"/>
    </source>
</evidence>
<keyword evidence="1" id="KW-1133">Transmembrane helix</keyword>
<dbReference type="Proteomes" id="UP000664701">
    <property type="component" value="Chromosome"/>
</dbReference>
<dbReference type="NCBIfam" id="TIGR00254">
    <property type="entry name" value="GGDEF"/>
    <property type="match status" value="1"/>
</dbReference>
<dbReference type="CDD" id="cd01949">
    <property type="entry name" value="GGDEF"/>
    <property type="match status" value="1"/>
</dbReference>
<feature type="transmembrane region" description="Helical" evidence="1">
    <location>
        <begin position="61"/>
        <end position="79"/>
    </location>
</feature>
<evidence type="ECO:0000313" key="4">
    <source>
        <dbReference type="Proteomes" id="UP000664701"/>
    </source>
</evidence>
<dbReference type="SUPFAM" id="SSF55073">
    <property type="entry name" value="Nucleotide cyclase"/>
    <property type="match status" value="1"/>
</dbReference>
<protein>
    <recommendedName>
        <fullName evidence="2">GGDEF domain-containing protein</fullName>
    </recommendedName>
</protein>